<evidence type="ECO:0000256" key="1">
    <source>
        <dbReference type="SAM" id="Phobius"/>
    </source>
</evidence>
<reference evidence="2 3" key="1">
    <citation type="submission" date="2020-08" db="EMBL/GenBank/DDBJ databases">
        <title>Sequencing the genomes of 1000 actinobacteria strains.</title>
        <authorList>
            <person name="Klenk H.-P."/>
        </authorList>
    </citation>
    <scope>NUCLEOTIDE SEQUENCE [LARGE SCALE GENOMIC DNA]</scope>
    <source>
        <strain evidence="2 3">DSM 45584</strain>
    </source>
</reference>
<protein>
    <submittedName>
        <fullName evidence="2">Uncharacterized protein HemX</fullName>
    </submittedName>
</protein>
<name>A0A840QEN7_9PSEU</name>
<accession>A0A840QEN7</accession>
<dbReference type="AlphaFoldDB" id="A0A840QEN7"/>
<comment type="caution">
    <text evidence="2">The sequence shown here is derived from an EMBL/GenBank/DDBJ whole genome shotgun (WGS) entry which is preliminary data.</text>
</comment>
<organism evidence="2 3">
    <name type="scientific">Saccharopolyspora phatthalungensis</name>
    <dbReference type="NCBI Taxonomy" id="664693"/>
    <lineage>
        <taxon>Bacteria</taxon>
        <taxon>Bacillati</taxon>
        <taxon>Actinomycetota</taxon>
        <taxon>Actinomycetes</taxon>
        <taxon>Pseudonocardiales</taxon>
        <taxon>Pseudonocardiaceae</taxon>
        <taxon>Saccharopolyspora</taxon>
    </lineage>
</organism>
<proteinExistence type="predicted"/>
<keyword evidence="3" id="KW-1185">Reference proteome</keyword>
<dbReference type="EMBL" id="JACHIW010000002">
    <property type="protein sequence ID" value="MBB5158487.1"/>
    <property type="molecule type" value="Genomic_DNA"/>
</dbReference>
<feature type="transmembrane region" description="Helical" evidence="1">
    <location>
        <begin position="6"/>
        <end position="26"/>
    </location>
</feature>
<keyword evidence="1" id="KW-0812">Transmembrane</keyword>
<evidence type="ECO:0000313" key="3">
    <source>
        <dbReference type="Proteomes" id="UP000584374"/>
    </source>
</evidence>
<evidence type="ECO:0000313" key="2">
    <source>
        <dbReference type="EMBL" id="MBB5158487.1"/>
    </source>
</evidence>
<keyword evidence="1" id="KW-0472">Membrane</keyword>
<gene>
    <name evidence="2" type="ORF">BJ970_006086</name>
</gene>
<dbReference type="Proteomes" id="UP000584374">
    <property type="component" value="Unassembled WGS sequence"/>
</dbReference>
<dbReference type="RefSeq" id="WP_184730299.1">
    <property type="nucleotide sequence ID" value="NZ_JACHIW010000002.1"/>
</dbReference>
<keyword evidence="1" id="KW-1133">Transmembrane helix</keyword>
<sequence>MENLDTGIISLLIASATLLLGMVGYARIQRIRLTREYQAKTEQTTRLAAETREMRDELTALNTQIAELRRMLTEAA</sequence>